<dbReference type="AlphaFoldDB" id="A0A848GF42"/>
<comment type="caution">
    <text evidence="4">The sequence shown here is derived from an EMBL/GenBank/DDBJ whole genome shotgun (WGS) entry which is preliminary data.</text>
</comment>
<dbReference type="Gene3D" id="3.40.50.2000">
    <property type="entry name" value="Glycogen Phosphorylase B"/>
    <property type="match status" value="2"/>
</dbReference>
<gene>
    <name evidence="4" type="ORF">HHL17_08640</name>
</gene>
<evidence type="ECO:0000313" key="4">
    <source>
        <dbReference type="EMBL" id="NML37265.1"/>
    </source>
</evidence>
<feature type="domain" description="Glycosyltransferase subfamily 4-like N-terminal" evidence="3">
    <location>
        <begin position="22"/>
        <end position="180"/>
    </location>
</feature>
<dbReference type="Proteomes" id="UP000583266">
    <property type="component" value="Unassembled WGS sequence"/>
</dbReference>
<sequence length="374" mass="42535">MHRILIDINSCTLKRGQNYLPGIGRSTLELIRAFGRITPIDPIELQLYAQYVRSKLNAREDYRHLKLWHIPLPGNQRLRDLVCYTGIREYLSRYDLLHVPHNYETVRFPERTIVTIHDTFCFKDTDNANGLMEQREKQTWLAHACKAIVTCSEASKTDIIHNLNVPPEKIVMIPWGINTDTFFPEAGQNADYKLSAMGVKGPYFLSVSCGVGRKNTPMILHAYRYLYQQTATCAKLVLVWKDAPVWLLEEFAPEFSAGRILLLPAVDDQMLRSLYSAAIATLYLSRYEGFGFVPLESMACGTPVIIGSNTALKEVAREYGTYVDITDKKDIAAAMAAIMNEKVVFNSKVLHNHAAGFNWDITAKAYLNFYMEHV</sequence>
<accession>A0A848GF42</accession>
<evidence type="ECO:0000259" key="3">
    <source>
        <dbReference type="Pfam" id="PF13439"/>
    </source>
</evidence>
<organism evidence="4 5">
    <name type="scientific">Chitinophaga fulva</name>
    <dbReference type="NCBI Taxonomy" id="2728842"/>
    <lineage>
        <taxon>Bacteria</taxon>
        <taxon>Pseudomonadati</taxon>
        <taxon>Bacteroidota</taxon>
        <taxon>Chitinophagia</taxon>
        <taxon>Chitinophagales</taxon>
        <taxon>Chitinophagaceae</taxon>
        <taxon>Chitinophaga</taxon>
    </lineage>
</organism>
<evidence type="ECO:0000313" key="5">
    <source>
        <dbReference type="Proteomes" id="UP000583266"/>
    </source>
</evidence>
<dbReference type="InterPro" id="IPR028098">
    <property type="entry name" value="Glyco_trans_4-like_N"/>
</dbReference>
<dbReference type="Pfam" id="PF00534">
    <property type="entry name" value="Glycos_transf_1"/>
    <property type="match status" value="1"/>
</dbReference>
<name>A0A848GF42_9BACT</name>
<dbReference type="SUPFAM" id="SSF53756">
    <property type="entry name" value="UDP-Glycosyltransferase/glycogen phosphorylase"/>
    <property type="match status" value="1"/>
</dbReference>
<dbReference type="GO" id="GO:0016757">
    <property type="term" value="F:glycosyltransferase activity"/>
    <property type="evidence" value="ECO:0007669"/>
    <property type="project" value="InterPro"/>
</dbReference>
<dbReference type="PANTHER" id="PTHR46401">
    <property type="entry name" value="GLYCOSYLTRANSFERASE WBBK-RELATED"/>
    <property type="match status" value="1"/>
</dbReference>
<dbReference type="RefSeq" id="WP_169224335.1">
    <property type="nucleotide sequence ID" value="NZ_JABBGC010000001.1"/>
</dbReference>
<dbReference type="EMBL" id="JABBGC010000001">
    <property type="protein sequence ID" value="NML37265.1"/>
    <property type="molecule type" value="Genomic_DNA"/>
</dbReference>
<feature type="domain" description="Glycosyl transferase family 1" evidence="2">
    <location>
        <begin position="200"/>
        <end position="342"/>
    </location>
</feature>
<proteinExistence type="predicted"/>
<dbReference type="Pfam" id="PF13439">
    <property type="entry name" value="Glyco_transf_4"/>
    <property type="match status" value="1"/>
</dbReference>
<dbReference type="CDD" id="cd03809">
    <property type="entry name" value="GT4_MtfB-like"/>
    <property type="match status" value="1"/>
</dbReference>
<dbReference type="InterPro" id="IPR001296">
    <property type="entry name" value="Glyco_trans_1"/>
</dbReference>
<keyword evidence="5" id="KW-1185">Reference proteome</keyword>
<protein>
    <submittedName>
        <fullName evidence="4">Glycosyltransferase family 4 protein</fullName>
    </submittedName>
</protein>
<dbReference type="GO" id="GO:0009103">
    <property type="term" value="P:lipopolysaccharide biosynthetic process"/>
    <property type="evidence" value="ECO:0007669"/>
    <property type="project" value="TreeGrafter"/>
</dbReference>
<keyword evidence="1 4" id="KW-0808">Transferase</keyword>
<dbReference type="PANTHER" id="PTHR46401:SF2">
    <property type="entry name" value="GLYCOSYLTRANSFERASE WBBK-RELATED"/>
    <property type="match status" value="1"/>
</dbReference>
<evidence type="ECO:0000259" key="2">
    <source>
        <dbReference type="Pfam" id="PF00534"/>
    </source>
</evidence>
<evidence type="ECO:0000256" key="1">
    <source>
        <dbReference type="ARBA" id="ARBA00022679"/>
    </source>
</evidence>
<reference evidence="4 5" key="1">
    <citation type="submission" date="2020-04" db="EMBL/GenBank/DDBJ databases">
        <title>Chitinophaga sp. G-6-1-13 sp. nov., isolated from soil.</title>
        <authorList>
            <person name="Dahal R.H."/>
            <person name="Chaudhary D.K."/>
        </authorList>
    </citation>
    <scope>NUCLEOTIDE SEQUENCE [LARGE SCALE GENOMIC DNA]</scope>
    <source>
        <strain evidence="4 5">G-6-1-13</strain>
    </source>
</reference>